<evidence type="ECO:0000256" key="2">
    <source>
        <dbReference type="ARBA" id="ARBA00022679"/>
    </source>
</evidence>
<evidence type="ECO:0000256" key="1">
    <source>
        <dbReference type="ARBA" id="ARBA00022676"/>
    </source>
</evidence>
<proteinExistence type="predicted"/>
<organism evidence="4 5">
    <name type="scientific">Caldinitratiruptor microaerophilus</name>
    <dbReference type="NCBI Taxonomy" id="671077"/>
    <lineage>
        <taxon>Bacteria</taxon>
        <taxon>Bacillati</taxon>
        <taxon>Bacillota</taxon>
        <taxon>Clostridia</taxon>
        <taxon>Eubacteriales</taxon>
        <taxon>Symbiobacteriaceae</taxon>
        <taxon>Caldinitratiruptor</taxon>
    </lineage>
</organism>
<dbReference type="AlphaFoldDB" id="A0AA35CNF6"/>
<dbReference type="EMBL" id="AP025628">
    <property type="protein sequence ID" value="BDG61704.1"/>
    <property type="molecule type" value="Genomic_DNA"/>
</dbReference>
<dbReference type="PANTHER" id="PTHR34136:SF1">
    <property type="entry name" value="UDP-N-ACETYL-D-MANNOSAMINURONIC ACID TRANSFERASE"/>
    <property type="match status" value="1"/>
</dbReference>
<feature type="region of interest" description="Disordered" evidence="3">
    <location>
        <begin position="254"/>
        <end position="273"/>
    </location>
</feature>
<reference evidence="4" key="1">
    <citation type="submission" date="2022-03" db="EMBL/GenBank/DDBJ databases">
        <title>Complete genome sequence of Caldinitratiruptor microaerophilus.</title>
        <authorList>
            <person name="Mukaiyama R."/>
            <person name="Nishiyama T."/>
            <person name="Ueda K."/>
        </authorList>
    </citation>
    <scope>NUCLEOTIDE SEQUENCE</scope>
    <source>
        <strain evidence="4">JCM 16183</strain>
    </source>
</reference>
<name>A0AA35CNF6_9FIRM</name>
<dbReference type="InterPro" id="IPR004629">
    <property type="entry name" value="WecG_TagA_CpsF"/>
</dbReference>
<keyword evidence="5" id="KW-1185">Reference proteome</keyword>
<dbReference type="CDD" id="cd06533">
    <property type="entry name" value="Glyco_transf_WecG_TagA"/>
    <property type="match status" value="1"/>
</dbReference>
<sequence length="273" mass="29432">MKKASDRGRSVILGVAVDRVTLAEAVRRCLDFVASGAPHLVVTPNAEIVMAARRDPELRQVLRQADLVVPDGAGVVLAARLLGRPVPERVAGVDLAAGVLAGAPPGTRVFLLGSTPDTVAEAARRLQARYPNITVCGRRDGYWAHFEPQADREVVAAIRAARPHVLLTGMGAPLQEKWLARHLTELAVPLAMGIGGGIDLWAGKARRAPDWMIRLNLEWVYRIVRFGRYRRSLPPLIGFALRVLAERLGLGPGGGGGDAAQQEEPPWRKTTGN</sequence>
<dbReference type="PANTHER" id="PTHR34136">
    <property type="match status" value="1"/>
</dbReference>
<accession>A0AA35CNF6</accession>
<dbReference type="NCBIfam" id="TIGR00696">
    <property type="entry name" value="wecG_tagA_cpsF"/>
    <property type="match status" value="1"/>
</dbReference>
<dbReference type="KEGG" id="cmic:caldi_27940"/>
<keyword evidence="2" id="KW-0808">Transferase</keyword>
<dbReference type="RefSeq" id="WP_264842335.1">
    <property type="nucleotide sequence ID" value="NZ_AP025628.1"/>
</dbReference>
<dbReference type="Proteomes" id="UP001163687">
    <property type="component" value="Chromosome"/>
</dbReference>
<protein>
    <submittedName>
        <fullName evidence="4">N-acetylmannosaminyltransferase</fullName>
    </submittedName>
</protein>
<keyword evidence="1" id="KW-0328">Glycosyltransferase</keyword>
<evidence type="ECO:0000256" key="3">
    <source>
        <dbReference type="SAM" id="MobiDB-lite"/>
    </source>
</evidence>
<dbReference type="GO" id="GO:0016758">
    <property type="term" value="F:hexosyltransferase activity"/>
    <property type="evidence" value="ECO:0007669"/>
    <property type="project" value="TreeGrafter"/>
</dbReference>
<evidence type="ECO:0000313" key="4">
    <source>
        <dbReference type="EMBL" id="BDG61704.1"/>
    </source>
</evidence>
<gene>
    <name evidence="4" type="ORF">caldi_27940</name>
</gene>
<evidence type="ECO:0000313" key="5">
    <source>
        <dbReference type="Proteomes" id="UP001163687"/>
    </source>
</evidence>
<dbReference type="Pfam" id="PF03808">
    <property type="entry name" value="Glyco_tran_WecG"/>
    <property type="match status" value="1"/>
</dbReference>